<dbReference type="KEGG" id="dfa:DFA_10504"/>
<dbReference type="InterPro" id="IPR001680">
    <property type="entry name" value="WD40_rpt"/>
</dbReference>
<dbReference type="STRING" id="1054147.F4QAE3"/>
<keyword evidence="2" id="KW-0698">rRNA processing</keyword>
<feature type="repeat" description="WD" evidence="6">
    <location>
        <begin position="343"/>
        <end position="378"/>
    </location>
</feature>
<dbReference type="Gene3D" id="2.130.10.10">
    <property type="entry name" value="YVTN repeat-like/Quinoprotein amine dehydrogenase"/>
    <property type="match status" value="1"/>
</dbReference>
<keyword evidence="4" id="KW-0677">Repeat</keyword>
<dbReference type="SMART" id="SM01033">
    <property type="entry name" value="BING4CT"/>
    <property type="match status" value="1"/>
</dbReference>
<feature type="compositionally biased region" description="Basic and acidic residues" evidence="8">
    <location>
        <begin position="57"/>
        <end position="71"/>
    </location>
</feature>
<sequence>MSFNIGKKNNNNNNKNNNKQQQSEQKIKLENDSIDNNDSNNNNENIDNNTNTKTKVKKENDEQQYTKERTGAKLSFTPKEKVKKEPIEKATAEIKKYTRGDFANPNNIKNPVLQQRLKKYEKNRKEAAKKNLQSELMLAEGSSGFIEADKGEKTYKYKQHQIEEHVDLQTSAKMFELVLTPNGPFEFDFTRNGKHLLIAGESGYVATVEWKRGKKFFEKHLQDSIRDACFLHNETMFALAQKNFVYIYDNQGTQLHQLKSHPDPGHVAFLPYHFLLLSTSLNPHRSFITYEDVSIGSVVAKHEMKSVATAVTVNVANGVVHSGDAAGVVSLWTPNTPNPVVKILAHSGNVTGVATSLSGNYMVTAGHEGVVKVFDLRNSFQEMHSYKLKGRPTSISLSDTNVLAVANGTHTVMWKNPFDTAVVEPYLNHRHYANSTAKRVRFCPFEDFLGVSHEHGYSSWVVPGSATANFDSKEADIYETTKARNEREVRQLLEKIPHDMIHLNQDYLGKVDQKISTEEKKFKREIKAQPDARRMKFDQSKRDRITETRLAAKHAREDAILNPTEQVDALSRFTKKRK</sequence>
<dbReference type="AlphaFoldDB" id="F4QAE3"/>
<dbReference type="EMBL" id="GL883026">
    <property type="protein sequence ID" value="EGG15662.1"/>
    <property type="molecule type" value="Genomic_DNA"/>
</dbReference>
<evidence type="ECO:0000256" key="2">
    <source>
        <dbReference type="ARBA" id="ARBA00022552"/>
    </source>
</evidence>
<dbReference type="PANTHER" id="PTHR14085">
    <property type="entry name" value="WD-REPEAT PROTEIN BING4"/>
    <property type="match status" value="1"/>
</dbReference>
<keyword evidence="5" id="KW-0539">Nucleus</keyword>
<dbReference type="InterPro" id="IPR040315">
    <property type="entry name" value="WDR46/Utp7"/>
</dbReference>
<evidence type="ECO:0000313" key="11">
    <source>
        <dbReference type="Proteomes" id="UP000007797"/>
    </source>
</evidence>
<dbReference type="SMART" id="SM00320">
    <property type="entry name" value="WD40"/>
    <property type="match status" value="1"/>
</dbReference>
<protein>
    <submittedName>
        <fullName evidence="10">WD40 repeat-containing protein</fullName>
    </submittedName>
</protein>
<dbReference type="FunFam" id="2.130.10.10:FF:000378">
    <property type="entry name" value="U3 small nucleolar RNA-associated protein 7"/>
    <property type="match status" value="1"/>
</dbReference>
<dbReference type="PROSITE" id="PS50082">
    <property type="entry name" value="WD_REPEATS_2"/>
    <property type="match status" value="1"/>
</dbReference>
<evidence type="ECO:0000256" key="1">
    <source>
        <dbReference type="ARBA" id="ARBA00004604"/>
    </source>
</evidence>
<feature type="domain" description="BING4 C-terminal" evidence="9">
    <location>
        <begin position="425"/>
        <end position="505"/>
    </location>
</feature>
<dbReference type="InterPro" id="IPR036322">
    <property type="entry name" value="WD40_repeat_dom_sf"/>
</dbReference>
<dbReference type="InterPro" id="IPR015943">
    <property type="entry name" value="WD40/YVTN_repeat-like_dom_sf"/>
</dbReference>
<dbReference type="GO" id="GO:0032040">
    <property type="term" value="C:small-subunit processome"/>
    <property type="evidence" value="ECO:0007669"/>
    <property type="project" value="TreeGrafter"/>
</dbReference>
<accession>F4QAE3</accession>
<dbReference type="PANTHER" id="PTHR14085:SF3">
    <property type="entry name" value="WD REPEAT-CONTAINING PROTEIN 46"/>
    <property type="match status" value="1"/>
</dbReference>
<feature type="compositionally biased region" description="Low complexity" evidence="8">
    <location>
        <begin position="34"/>
        <end position="53"/>
    </location>
</feature>
<evidence type="ECO:0000256" key="4">
    <source>
        <dbReference type="ARBA" id="ARBA00022737"/>
    </source>
</evidence>
<comment type="subcellular location">
    <subcellularLocation>
        <location evidence="1">Nucleus</location>
        <location evidence="1">Nucleolus</location>
    </subcellularLocation>
</comment>
<feature type="compositionally biased region" description="Low complexity" evidence="8">
    <location>
        <begin position="7"/>
        <end position="19"/>
    </location>
</feature>
<dbReference type="OMA" id="EFLPYHW"/>
<dbReference type="Pfam" id="PF08149">
    <property type="entry name" value="BING4CT"/>
    <property type="match status" value="1"/>
</dbReference>
<reference evidence="11" key="1">
    <citation type="journal article" date="2011" name="Genome Res.">
        <title>Phylogeny-wide analysis of social amoeba genomes highlights ancient origins for complex intercellular communication.</title>
        <authorList>
            <person name="Heidel A.J."/>
            <person name="Lawal H.M."/>
            <person name="Felder M."/>
            <person name="Schilde C."/>
            <person name="Helps N.R."/>
            <person name="Tunggal B."/>
            <person name="Rivero F."/>
            <person name="John U."/>
            <person name="Schleicher M."/>
            <person name="Eichinger L."/>
            <person name="Platzer M."/>
            <person name="Noegel A.A."/>
            <person name="Schaap P."/>
            <person name="Gloeckner G."/>
        </authorList>
    </citation>
    <scope>NUCLEOTIDE SEQUENCE [LARGE SCALE GENOMIC DNA]</scope>
    <source>
        <strain evidence="11">SH3</strain>
    </source>
</reference>
<proteinExistence type="predicted"/>
<evidence type="ECO:0000256" key="7">
    <source>
        <dbReference type="SAM" id="Coils"/>
    </source>
</evidence>
<evidence type="ECO:0000256" key="6">
    <source>
        <dbReference type="PROSITE-ProRule" id="PRU00221"/>
    </source>
</evidence>
<dbReference type="Pfam" id="PF00400">
    <property type="entry name" value="WD40"/>
    <property type="match status" value="1"/>
</dbReference>
<evidence type="ECO:0000256" key="5">
    <source>
        <dbReference type="ARBA" id="ARBA00023242"/>
    </source>
</evidence>
<evidence type="ECO:0000313" key="10">
    <source>
        <dbReference type="EMBL" id="EGG15662.1"/>
    </source>
</evidence>
<dbReference type="GO" id="GO:0000462">
    <property type="term" value="P:maturation of SSU-rRNA from tricistronic rRNA transcript (SSU-rRNA, 5.8S rRNA, LSU-rRNA)"/>
    <property type="evidence" value="ECO:0007669"/>
    <property type="project" value="TreeGrafter"/>
</dbReference>
<dbReference type="Proteomes" id="UP000007797">
    <property type="component" value="Unassembled WGS sequence"/>
</dbReference>
<feature type="region of interest" description="Disordered" evidence="8">
    <location>
        <begin position="1"/>
        <end position="84"/>
    </location>
</feature>
<keyword evidence="7" id="KW-0175">Coiled coil</keyword>
<evidence type="ECO:0000256" key="3">
    <source>
        <dbReference type="ARBA" id="ARBA00022574"/>
    </source>
</evidence>
<feature type="coiled-coil region" evidence="7">
    <location>
        <begin position="110"/>
        <end position="142"/>
    </location>
</feature>
<gene>
    <name evidence="10" type="primary">wdr46</name>
    <name evidence="10" type="ORF">DFA_10504</name>
</gene>
<keyword evidence="3 6" id="KW-0853">WD repeat</keyword>
<evidence type="ECO:0000259" key="9">
    <source>
        <dbReference type="SMART" id="SM01033"/>
    </source>
</evidence>
<dbReference type="RefSeq" id="XP_004354404.1">
    <property type="nucleotide sequence ID" value="XM_004354352.1"/>
</dbReference>
<dbReference type="GeneID" id="14867598"/>
<name>F4QAE3_CACFS</name>
<evidence type="ECO:0000256" key="8">
    <source>
        <dbReference type="SAM" id="MobiDB-lite"/>
    </source>
</evidence>
<organism evidence="10 11">
    <name type="scientific">Cavenderia fasciculata</name>
    <name type="common">Slime mold</name>
    <name type="synonym">Dictyostelium fasciculatum</name>
    <dbReference type="NCBI Taxonomy" id="261658"/>
    <lineage>
        <taxon>Eukaryota</taxon>
        <taxon>Amoebozoa</taxon>
        <taxon>Evosea</taxon>
        <taxon>Eumycetozoa</taxon>
        <taxon>Dictyostelia</taxon>
        <taxon>Acytosteliales</taxon>
        <taxon>Cavenderiaceae</taxon>
        <taxon>Cavenderia</taxon>
    </lineage>
</organism>
<dbReference type="SUPFAM" id="SSF50978">
    <property type="entry name" value="WD40 repeat-like"/>
    <property type="match status" value="1"/>
</dbReference>
<keyword evidence="11" id="KW-1185">Reference proteome</keyword>
<dbReference type="OrthoDB" id="10251154at2759"/>
<dbReference type="GO" id="GO:0030686">
    <property type="term" value="C:90S preribosome"/>
    <property type="evidence" value="ECO:0007669"/>
    <property type="project" value="TreeGrafter"/>
</dbReference>
<dbReference type="InterPro" id="IPR012952">
    <property type="entry name" value="BING4_C_dom"/>
</dbReference>